<organism evidence="2 3">
    <name type="scientific">Arthrobacter pigmenti</name>
    <dbReference type="NCBI Taxonomy" id="271432"/>
    <lineage>
        <taxon>Bacteria</taxon>
        <taxon>Bacillati</taxon>
        <taxon>Actinomycetota</taxon>
        <taxon>Actinomycetes</taxon>
        <taxon>Micrococcales</taxon>
        <taxon>Micrococcaceae</taxon>
        <taxon>Arthrobacter</taxon>
    </lineage>
</organism>
<dbReference type="PANTHER" id="PTHR34980">
    <property type="entry name" value="INNER MEMBRANE PROTEIN-RELATED-RELATED"/>
    <property type="match status" value="1"/>
</dbReference>
<feature type="transmembrane region" description="Helical" evidence="1">
    <location>
        <begin position="89"/>
        <end position="111"/>
    </location>
</feature>
<dbReference type="RefSeq" id="WP_245192310.1">
    <property type="nucleotide sequence ID" value="NZ_JAATJL010000001.1"/>
</dbReference>
<dbReference type="GO" id="GO:0005886">
    <property type="term" value="C:plasma membrane"/>
    <property type="evidence" value="ECO:0007669"/>
    <property type="project" value="TreeGrafter"/>
</dbReference>
<dbReference type="AlphaFoldDB" id="A0A846RV57"/>
<protein>
    <submittedName>
        <fullName evidence="2">Uncharacterized membrane protein YhaH (DUF805 family)</fullName>
    </submittedName>
</protein>
<gene>
    <name evidence="2" type="ORF">BJ994_003123</name>
</gene>
<dbReference type="Proteomes" id="UP000547458">
    <property type="component" value="Unassembled WGS sequence"/>
</dbReference>
<dbReference type="EMBL" id="JAATJL010000001">
    <property type="protein sequence ID" value="NJC24047.1"/>
    <property type="molecule type" value="Genomic_DNA"/>
</dbReference>
<keyword evidence="1" id="KW-1133">Transmembrane helix</keyword>
<dbReference type="PANTHER" id="PTHR34980:SF2">
    <property type="entry name" value="INNER MEMBRANE PROTEIN YHAH-RELATED"/>
    <property type="match status" value="1"/>
</dbReference>
<dbReference type="Pfam" id="PF05656">
    <property type="entry name" value="DUF805"/>
    <property type="match status" value="1"/>
</dbReference>
<evidence type="ECO:0000313" key="2">
    <source>
        <dbReference type="EMBL" id="NJC24047.1"/>
    </source>
</evidence>
<keyword evidence="3" id="KW-1185">Reference proteome</keyword>
<accession>A0A846RV57</accession>
<keyword evidence="1" id="KW-0812">Transmembrane</keyword>
<sequence length="185" mass="19650">MKGTSMSYHPATAQPTSEARLDQPLHDASFGSAVKRFFKKYATFSGRASRSEYWWVVLFNFLVSMVLSVVMIAGAFIGMDPETGTPGGGLIVGAILVSLYGLAIIIPSIAVSVRRLHDGNFSGWWYLLSFIPGGSIVVLIFMLLPSNPQGARFDANAGYGPGGYGPAGGGYGQPGQGYGQDYPGR</sequence>
<reference evidence="2 3" key="1">
    <citation type="submission" date="2020-03" db="EMBL/GenBank/DDBJ databases">
        <title>Sequencing the genomes of 1000 actinobacteria strains.</title>
        <authorList>
            <person name="Klenk H.-P."/>
        </authorList>
    </citation>
    <scope>NUCLEOTIDE SEQUENCE [LARGE SCALE GENOMIC DNA]</scope>
    <source>
        <strain evidence="2 3">DSM 16403</strain>
    </source>
</reference>
<feature type="transmembrane region" description="Helical" evidence="1">
    <location>
        <begin position="53"/>
        <end position="77"/>
    </location>
</feature>
<feature type="transmembrane region" description="Helical" evidence="1">
    <location>
        <begin position="123"/>
        <end position="144"/>
    </location>
</feature>
<proteinExistence type="predicted"/>
<keyword evidence="1" id="KW-0472">Membrane</keyword>
<name>A0A846RV57_9MICC</name>
<evidence type="ECO:0000256" key="1">
    <source>
        <dbReference type="SAM" id="Phobius"/>
    </source>
</evidence>
<evidence type="ECO:0000313" key="3">
    <source>
        <dbReference type="Proteomes" id="UP000547458"/>
    </source>
</evidence>
<dbReference type="InterPro" id="IPR008523">
    <property type="entry name" value="DUF805"/>
</dbReference>
<comment type="caution">
    <text evidence="2">The sequence shown here is derived from an EMBL/GenBank/DDBJ whole genome shotgun (WGS) entry which is preliminary data.</text>
</comment>